<dbReference type="EC" id="4.2.1.130" evidence="1"/>
<dbReference type="EMBL" id="VFLP01000035">
    <property type="protein sequence ID" value="TRX92558.1"/>
    <property type="molecule type" value="Genomic_DNA"/>
</dbReference>
<dbReference type="AlphaFoldDB" id="A0A553HX81"/>
<accession>A0A553HX81</accession>
<dbReference type="InterPro" id="IPR050325">
    <property type="entry name" value="Prot/Nucl_acid_deglycase"/>
</dbReference>
<dbReference type="PANTHER" id="PTHR48094">
    <property type="entry name" value="PROTEIN/NUCLEIC ACID DEGLYCASE DJ-1-RELATED"/>
    <property type="match status" value="1"/>
</dbReference>
<organism evidence="7 8">
    <name type="scientific">Xylaria flabelliformis</name>
    <dbReference type="NCBI Taxonomy" id="2512241"/>
    <lineage>
        <taxon>Eukaryota</taxon>
        <taxon>Fungi</taxon>
        <taxon>Dikarya</taxon>
        <taxon>Ascomycota</taxon>
        <taxon>Pezizomycotina</taxon>
        <taxon>Sordariomycetes</taxon>
        <taxon>Xylariomycetidae</taxon>
        <taxon>Xylariales</taxon>
        <taxon>Xylariaceae</taxon>
        <taxon>Xylaria</taxon>
    </lineage>
</organism>
<keyword evidence="2" id="KW-0346">Stress response</keyword>
<dbReference type="CDD" id="cd03141">
    <property type="entry name" value="GATase1_Hsp31_like"/>
    <property type="match status" value="1"/>
</dbReference>
<comment type="similarity">
    <text evidence="4">Belongs to the peptidase C56 family. HSP31-like subfamily.</text>
</comment>
<evidence type="ECO:0000256" key="3">
    <source>
        <dbReference type="ARBA" id="ARBA00023239"/>
    </source>
</evidence>
<protein>
    <recommendedName>
        <fullName evidence="1">D-lactate dehydratase</fullName>
        <ecNumber evidence="1">4.2.1.130</ecNumber>
    </recommendedName>
</protein>
<evidence type="ECO:0000313" key="7">
    <source>
        <dbReference type="EMBL" id="TRX92558.1"/>
    </source>
</evidence>
<dbReference type="GO" id="GO:0019172">
    <property type="term" value="F:glyoxalase III activity"/>
    <property type="evidence" value="ECO:0007669"/>
    <property type="project" value="UniProtKB-EC"/>
</dbReference>
<dbReference type="OrthoDB" id="543156at2759"/>
<dbReference type="InterPro" id="IPR002818">
    <property type="entry name" value="DJ-1/PfpI"/>
</dbReference>
<comment type="catalytic activity">
    <reaction evidence="5">
        <text>methylglyoxal + H2O = (R)-lactate + H(+)</text>
        <dbReference type="Rhea" id="RHEA:27754"/>
        <dbReference type="ChEBI" id="CHEBI:15377"/>
        <dbReference type="ChEBI" id="CHEBI:15378"/>
        <dbReference type="ChEBI" id="CHEBI:16004"/>
        <dbReference type="ChEBI" id="CHEBI:17158"/>
        <dbReference type="EC" id="4.2.1.130"/>
    </reaction>
</comment>
<evidence type="ECO:0000313" key="8">
    <source>
        <dbReference type="Proteomes" id="UP000319160"/>
    </source>
</evidence>
<proteinExistence type="inferred from homology"/>
<dbReference type="Gene3D" id="3.40.50.880">
    <property type="match status" value="1"/>
</dbReference>
<name>A0A553HX81_9PEZI</name>
<keyword evidence="8" id="KW-1185">Reference proteome</keyword>
<evidence type="ECO:0000256" key="5">
    <source>
        <dbReference type="ARBA" id="ARBA00048082"/>
    </source>
</evidence>
<dbReference type="GO" id="GO:0005737">
    <property type="term" value="C:cytoplasm"/>
    <property type="evidence" value="ECO:0007669"/>
    <property type="project" value="TreeGrafter"/>
</dbReference>
<feature type="domain" description="DJ-1/PfpI" evidence="6">
    <location>
        <begin position="28"/>
        <end position="227"/>
    </location>
</feature>
<dbReference type="PANTHER" id="PTHR48094:SF11">
    <property type="entry name" value="GLUTATHIONE-INDEPENDENT GLYOXALASE HSP31-RELATED"/>
    <property type="match status" value="1"/>
</dbReference>
<dbReference type="GO" id="GO:0019243">
    <property type="term" value="P:methylglyoxal catabolic process to D-lactate via S-lactoyl-glutathione"/>
    <property type="evidence" value="ECO:0007669"/>
    <property type="project" value="TreeGrafter"/>
</dbReference>
<evidence type="ECO:0000256" key="1">
    <source>
        <dbReference type="ARBA" id="ARBA00013134"/>
    </source>
</evidence>
<dbReference type="SUPFAM" id="SSF52317">
    <property type="entry name" value="Class I glutamine amidotransferase-like"/>
    <property type="match status" value="1"/>
</dbReference>
<dbReference type="Pfam" id="PF01965">
    <property type="entry name" value="DJ-1_PfpI"/>
    <property type="match status" value="1"/>
</dbReference>
<dbReference type="STRING" id="2512241.A0A553HX81"/>
<sequence length="231" mass="24689">MAPKILVVLTSFGYIEAAKMPTGWYLPELAHPYDVFTEAGVEIVTASPKGGVAPLDPVSVEKFKEDASAQAFLRDKKAVWEKTQPLSSFKGRADEFEALFYPGGQGPMFDLVDDADSIALIEEFSAKKKPVAAVCHGPIVLVNAKRSDGKPLLAGKEATGFSNVEEDFAGTTKVMPFSLEDRIKAVGGNYRKADQPLAEFVVVQDEGRLITGQNPASAKGVGEAILKAISA</sequence>
<gene>
    <name evidence="7" type="ORF">FHL15_006485</name>
</gene>
<evidence type="ECO:0000256" key="2">
    <source>
        <dbReference type="ARBA" id="ARBA00023016"/>
    </source>
</evidence>
<dbReference type="Proteomes" id="UP000319160">
    <property type="component" value="Unassembled WGS sequence"/>
</dbReference>
<comment type="caution">
    <text evidence="7">The sequence shown here is derived from an EMBL/GenBank/DDBJ whole genome shotgun (WGS) entry which is preliminary data.</text>
</comment>
<reference evidence="8" key="1">
    <citation type="submission" date="2019-06" db="EMBL/GenBank/DDBJ databases">
        <title>Draft genome sequence of the griseofulvin-producing fungus Xylaria cubensis strain G536.</title>
        <authorList>
            <person name="Mead M.E."/>
            <person name="Raja H.A."/>
            <person name="Steenwyk J.L."/>
            <person name="Knowles S.L."/>
            <person name="Oberlies N.H."/>
            <person name="Rokas A."/>
        </authorList>
    </citation>
    <scope>NUCLEOTIDE SEQUENCE [LARGE SCALE GENOMIC DNA]</scope>
    <source>
        <strain evidence="8">G536</strain>
    </source>
</reference>
<keyword evidence="3" id="KW-0456">Lyase</keyword>
<evidence type="ECO:0000259" key="6">
    <source>
        <dbReference type="Pfam" id="PF01965"/>
    </source>
</evidence>
<evidence type="ECO:0000256" key="4">
    <source>
        <dbReference type="ARBA" id="ARBA00038493"/>
    </source>
</evidence>
<dbReference type="InterPro" id="IPR029062">
    <property type="entry name" value="Class_I_gatase-like"/>
</dbReference>